<feature type="coiled-coil region" evidence="4">
    <location>
        <begin position="923"/>
        <end position="950"/>
    </location>
</feature>
<comment type="subcellular location">
    <subcellularLocation>
        <location evidence="1">Golgi apparatus</location>
    </subcellularLocation>
</comment>
<evidence type="ECO:0000256" key="1">
    <source>
        <dbReference type="ARBA" id="ARBA00004555"/>
    </source>
</evidence>
<evidence type="ECO:0000256" key="4">
    <source>
        <dbReference type="SAM" id="Coils"/>
    </source>
</evidence>
<dbReference type="SUPFAM" id="SSF140453">
    <property type="entry name" value="EsxAB dimer-like"/>
    <property type="match status" value="1"/>
</dbReference>
<evidence type="ECO:0000313" key="7">
    <source>
        <dbReference type="EMBL" id="SPP78844.1"/>
    </source>
</evidence>
<feature type="compositionally biased region" description="Low complexity" evidence="5">
    <location>
        <begin position="85"/>
        <end position="100"/>
    </location>
</feature>
<protein>
    <submittedName>
        <fullName evidence="7">Blast:TATA element modulatory factor</fullName>
    </submittedName>
</protein>
<dbReference type="PANTHER" id="PTHR46515">
    <property type="entry name" value="TATA ELEMENT MODULATORY FACTOR TMF1"/>
    <property type="match status" value="1"/>
</dbReference>
<feature type="compositionally biased region" description="Acidic residues" evidence="5">
    <location>
        <begin position="179"/>
        <end position="196"/>
    </location>
</feature>
<feature type="compositionally biased region" description="Polar residues" evidence="5">
    <location>
        <begin position="137"/>
        <end position="153"/>
    </location>
</feature>
<dbReference type="PANTHER" id="PTHR46515:SF1">
    <property type="entry name" value="TATA ELEMENT MODULATORY FACTOR"/>
    <property type="match status" value="1"/>
</dbReference>
<feature type="compositionally biased region" description="Low complexity" evidence="5">
    <location>
        <begin position="289"/>
        <end position="305"/>
    </location>
</feature>
<dbReference type="EMBL" id="OUUW01000003">
    <property type="protein sequence ID" value="SPP78844.1"/>
    <property type="molecule type" value="Genomic_DNA"/>
</dbReference>
<name>A0A3B0J9A6_DROGU</name>
<dbReference type="OMA" id="EAVCRMT"/>
<keyword evidence="8" id="KW-1185">Reference proteome</keyword>
<feature type="compositionally biased region" description="Basic and acidic residues" evidence="5">
    <location>
        <begin position="197"/>
        <end position="208"/>
    </location>
</feature>
<reference evidence="8" key="1">
    <citation type="submission" date="2018-01" db="EMBL/GenBank/DDBJ databases">
        <authorList>
            <person name="Alioto T."/>
            <person name="Alioto T."/>
        </authorList>
    </citation>
    <scope>NUCLEOTIDE SEQUENCE [LARGE SCALE GENOMIC DNA]</scope>
</reference>
<keyword evidence="3 4" id="KW-0175">Coiled coil</keyword>
<evidence type="ECO:0000256" key="3">
    <source>
        <dbReference type="ARBA" id="ARBA00023054"/>
    </source>
</evidence>
<feature type="compositionally biased region" description="Low complexity" evidence="5">
    <location>
        <begin position="114"/>
        <end position="125"/>
    </location>
</feature>
<gene>
    <name evidence="7" type="ORF">DGUA_6G011581</name>
</gene>
<evidence type="ECO:0000259" key="6">
    <source>
        <dbReference type="Pfam" id="PF12325"/>
    </source>
</evidence>
<feature type="region of interest" description="Disordered" evidence="5">
    <location>
        <begin position="223"/>
        <end position="327"/>
    </location>
</feature>
<dbReference type="InterPro" id="IPR022091">
    <property type="entry name" value="TMF_TATA-bd"/>
</dbReference>
<evidence type="ECO:0000256" key="2">
    <source>
        <dbReference type="ARBA" id="ARBA00023034"/>
    </source>
</evidence>
<dbReference type="Pfam" id="PF12325">
    <property type="entry name" value="TMF_TATA_bd"/>
    <property type="match status" value="1"/>
</dbReference>
<dbReference type="OrthoDB" id="74178at2759"/>
<dbReference type="Proteomes" id="UP000268350">
    <property type="component" value="Unassembled WGS sequence"/>
</dbReference>
<dbReference type="STRING" id="7266.A0A3B0J9A6"/>
<feature type="compositionally biased region" description="Basic and acidic residues" evidence="5">
    <location>
        <begin position="261"/>
        <end position="273"/>
    </location>
</feature>
<dbReference type="InterPro" id="IPR036689">
    <property type="entry name" value="ESAT-6-like_sf"/>
</dbReference>
<feature type="coiled-coil region" evidence="4">
    <location>
        <begin position="350"/>
        <end position="475"/>
    </location>
</feature>
<feature type="compositionally biased region" description="Polar residues" evidence="5">
    <location>
        <begin position="223"/>
        <end position="245"/>
    </location>
</feature>
<dbReference type="Pfam" id="PF12329">
    <property type="entry name" value="TMF_DNA_bd"/>
    <property type="match status" value="1"/>
</dbReference>
<dbReference type="GO" id="GO:0005794">
    <property type="term" value="C:Golgi apparatus"/>
    <property type="evidence" value="ECO:0007669"/>
    <property type="project" value="UniProtKB-SubCell"/>
</dbReference>
<dbReference type="InterPro" id="IPR052602">
    <property type="entry name" value="Growth_transcription_reg"/>
</dbReference>
<dbReference type="GO" id="GO:0005783">
    <property type="term" value="C:endoplasmic reticulum"/>
    <property type="evidence" value="ECO:0007669"/>
    <property type="project" value="TreeGrafter"/>
</dbReference>
<feature type="compositionally biased region" description="Low complexity" evidence="5">
    <location>
        <begin position="41"/>
        <end position="53"/>
    </location>
</feature>
<evidence type="ECO:0000313" key="8">
    <source>
        <dbReference type="Proteomes" id="UP000268350"/>
    </source>
</evidence>
<feature type="coiled-coil region" evidence="4">
    <location>
        <begin position="713"/>
        <end position="795"/>
    </location>
</feature>
<feature type="coiled-coil region" evidence="4">
    <location>
        <begin position="539"/>
        <end position="641"/>
    </location>
</feature>
<dbReference type="InterPro" id="IPR022092">
    <property type="entry name" value="TMF_DNA-bd"/>
</dbReference>
<evidence type="ECO:0000256" key="5">
    <source>
        <dbReference type="SAM" id="MobiDB-lite"/>
    </source>
</evidence>
<feature type="domain" description="TATA element modulatory factor 1 TATA binding" evidence="6">
    <location>
        <begin position="882"/>
        <end position="989"/>
    </location>
</feature>
<keyword evidence="2" id="KW-0333">Golgi apparatus</keyword>
<dbReference type="AlphaFoldDB" id="A0A3B0J9A6"/>
<feature type="compositionally biased region" description="Polar residues" evidence="5">
    <location>
        <begin position="55"/>
        <end position="66"/>
    </location>
</feature>
<sequence>MSWFEKAKTVLIEALDIQDDDRDKGAEKDSAASGSGGGSAGSSDTGAASSVGAPASQTTASDTPTFFDNPHANEMVTIPPRASDPAVTTPTPTPTSTSGATGMGNLYAKRQSATSDSVDLLSSPSPTSPEGDAASAMENSESSLELITATTASEMEMSPDTEPSLPDSIVIIASNETSDNAEGDGEDDDDDDDEGTQLERRLEDHLNDSTKTMKALVFSDTQAASNVTGADSDSTQSFEDIQMQMSHKEKAGGPGQGLGREGVDAEGEGKAEVVDQSYSSTSSDIEIISNPNGDSSTNSTTTRTSPQKFKELGSSRSGSMAGTGTGTGLAGQVLKPKGHHREPSEISLLSEDSQSELDKLVNRISELNQVIEAREQRLLQSERQNAELLERNQELRASVEAAANSANSPDAAEAVQRLSALEKKFQTSIRERDALRIQIKSLKDELLNKIPKDELAECNEMIAALQSEGEKLSKEILQQSIIIKKLRAKEKTSDTLLKKNGEQISLLSSESERLKKSLAAKEEMERSQIEAVGRMTNEKRRVDEENAECRSRVEDLQSKLSALQSSFDGVKGDLVKRTRVEQDSLRAENQEYVQQLADMREKLRHAEHSLAKREQQLREENRQLLRRLESAELRAESSTQELSVTTTPLIRQIESLQKTLNQRTASWNKEEQLLLQRADDAQLQLRSVQQLESVQNEKQELLRTRCGLLEAKLSSALAEAESARMSLRQLEQDASLKENAHSRQLATLQAQLEVQQQRIEGLEEQQCQQRQQQQNAKVDAEAEAETEAVQEALQQQSMPSLLTVEAVKASSEMQPQKVPVQPPFSTLRQHSPPLSLADDSGSTEEAMMGGIIDWQTDDLDCASNSGRNQSGIIQGVHLSFMAGNTTTLEHLQSLLKQRDGELTHLQWELSRLQAERGVLDGEISHLTIELETMKEKMQSYEAMEKCYEDLQHRYDALLQMYGEKVERTEELELDLVELKSAYKLQIDELLANPPPNLQRPTKQT</sequence>
<proteinExistence type="predicted"/>
<organism evidence="7 8">
    <name type="scientific">Drosophila guanche</name>
    <name type="common">Fruit fly</name>
    <dbReference type="NCBI Taxonomy" id="7266"/>
    <lineage>
        <taxon>Eukaryota</taxon>
        <taxon>Metazoa</taxon>
        <taxon>Ecdysozoa</taxon>
        <taxon>Arthropoda</taxon>
        <taxon>Hexapoda</taxon>
        <taxon>Insecta</taxon>
        <taxon>Pterygota</taxon>
        <taxon>Neoptera</taxon>
        <taxon>Endopterygota</taxon>
        <taxon>Diptera</taxon>
        <taxon>Brachycera</taxon>
        <taxon>Muscomorpha</taxon>
        <taxon>Ephydroidea</taxon>
        <taxon>Drosophilidae</taxon>
        <taxon>Drosophila</taxon>
        <taxon>Sophophora</taxon>
    </lineage>
</organism>
<feature type="region of interest" description="Disordered" evidence="5">
    <location>
        <begin position="13"/>
        <end position="209"/>
    </location>
</feature>
<feature type="region of interest" description="Disordered" evidence="5">
    <location>
        <begin position="808"/>
        <end position="842"/>
    </location>
</feature>
<accession>A0A3B0J9A6</accession>
<feature type="compositionally biased region" description="Basic and acidic residues" evidence="5">
    <location>
        <begin position="21"/>
        <end position="30"/>
    </location>
</feature>